<dbReference type="EMBL" id="CP040736">
    <property type="protein sequence ID" value="QCX23944.1"/>
    <property type="molecule type" value="Genomic_DNA"/>
</dbReference>
<feature type="signal peptide" evidence="1">
    <location>
        <begin position="1"/>
        <end position="27"/>
    </location>
</feature>
<evidence type="ECO:0000313" key="3">
    <source>
        <dbReference type="Proteomes" id="UP000310673"/>
    </source>
</evidence>
<name>A0A5B7T086_9LACO</name>
<gene>
    <name evidence="2" type="ORF">FG051_01960</name>
</gene>
<dbReference type="AlphaFoldDB" id="A0A5B7T086"/>
<evidence type="ECO:0000256" key="1">
    <source>
        <dbReference type="SAM" id="SignalP"/>
    </source>
</evidence>
<evidence type="ECO:0000313" key="2">
    <source>
        <dbReference type="EMBL" id="QCX23944.1"/>
    </source>
</evidence>
<organism evidence="2 3">
    <name type="scientific">Companilactobacillus futsaii</name>
    <dbReference type="NCBI Taxonomy" id="938155"/>
    <lineage>
        <taxon>Bacteria</taxon>
        <taxon>Bacillati</taxon>
        <taxon>Bacillota</taxon>
        <taxon>Bacilli</taxon>
        <taxon>Lactobacillales</taxon>
        <taxon>Lactobacillaceae</taxon>
        <taxon>Companilactobacillus</taxon>
    </lineage>
</organism>
<dbReference type="KEGG" id="lft:FG051_01960"/>
<sequence length="813" mass="88368">MKLKQIFKGLIIIVAIFISLPATNIKAALTDDTDLAVLNNAPNGIGISNYMSNAKPNTYDSKDIYDTNSAQIVDHSGNNSTNGNVIALASGKNTYGSMWSSDKSFDINKEQTISAWLYFGSGDGSSDVNSEGITFVLQNDSDGIAALGAGLEGIGVYGYDASRVNLIAGTDADQSYIKNTAIQNSVALEFDTDKNNFYNSSNKPLNNNGVSFPSILSYYSLNGFDTQFGNSTSNLTALGFPDTARYGSGGTYGHIALTYPGLADSYQSGDISSYSNFLPFKTGFGLVHISPQANYLIDAYDEQNNPIYWHHVTIKWTPAAEGSNDATLTYYFNDKNLDYSDNTATKGDYKPATDTIKVDTTKLNSTDDKVRWGFTAANGPSDSVASKLVALDSIPDLLYADADASITDTTLNKTINADSTDKTVANGDELALNYQLNYLQGNVNWEDIVAKIKIPNHVTLTPDDDGNIAYITYADGTKEAINQSELADQTLQHTLAKTLGNKTGSAGTTAKITISATANNDTTSDIDVNKAVATFNGSNQISSTNSPEFTILAPKQYTLDLSTDNSNIDLFYKSDNATLNLENTLTYSDNHSFGDDDSTTNIIYQITAGNKTYNVGTTASGNIFKQTIDLKSLINDDDFWNLFTLNSTQKVTVKAIDQTNGLISNTVTYNITTKPNKMLSLEVSKSLRFQDVNYGDTTKYLARKNDFDLSVTSLRSPWQLTVTTNGLYSNNKTLNNNLALVYRQYNDDSFTTLSDEPTVIDQEDTSHDTNVTENIADTWTKDTGLLLKQLNISPAGQYTGTLTWNVAESIPNE</sequence>
<dbReference type="Proteomes" id="UP000310673">
    <property type="component" value="Chromosome"/>
</dbReference>
<accession>A0A5B7T086</accession>
<dbReference type="STRING" id="1423818.FC88_GL000968"/>
<feature type="chain" id="PRO_5022798859" description="Cell surface protein" evidence="1">
    <location>
        <begin position="28"/>
        <end position="813"/>
    </location>
</feature>
<reference evidence="2 3" key="1">
    <citation type="submission" date="2019-05" db="EMBL/GenBank/DDBJ databases">
        <title>Genome Sequence of Lactobacillus futsaii Y97, a Potential Probiotic Strain Isolated from the Futsai of Taiwan.</title>
        <authorList>
            <person name="Du X."/>
        </authorList>
    </citation>
    <scope>NUCLEOTIDE SEQUENCE [LARGE SCALE GENOMIC DNA]</scope>
    <source>
        <strain evidence="2 3">Y97</strain>
    </source>
</reference>
<proteinExistence type="predicted"/>
<evidence type="ECO:0008006" key="4">
    <source>
        <dbReference type="Google" id="ProtNLM"/>
    </source>
</evidence>
<dbReference type="Gene3D" id="2.60.120.200">
    <property type="match status" value="1"/>
</dbReference>
<keyword evidence="1" id="KW-0732">Signal</keyword>
<protein>
    <recommendedName>
        <fullName evidence="4">Cell surface protein</fullName>
    </recommendedName>
</protein>
<dbReference type="RefSeq" id="WP_057814741.1">
    <property type="nucleotide sequence ID" value="NZ_CP040736.1"/>
</dbReference>